<comment type="caution">
    <text evidence="4">The sequence shown here is derived from an EMBL/GenBank/DDBJ whole genome shotgun (WGS) entry which is preliminary data.</text>
</comment>
<evidence type="ECO:0000259" key="3">
    <source>
        <dbReference type="SMART" id="SM01027"/>
    </source>
</evidence>
<dbReference type="AlphaFoldDB" id="A0A1F6CYT9"/>
<name>A0A1F6CYT9_9BACT</name>
<dbReference type="Gene3D" id="3.40.50.10890">
    <property type="match status" value="1"/>
</dbReference>
<dbReference type="GO" id="GO:0016787">
    <property type="term" value="F:hydrolase activity"/>
    <property type="evidence" value="ECO:0007669"/>
    <property type="project" value="UniProtKB-KW"/>
</dbReference>
<evidence type="ECO:0000313" key="5">
    <source>
        <dbReference type="Proteomes" id="UP000176863"/>
    </source>
</evidence>
<organism evidence="4 5">
    <name type="scientific">Candidatus Kaiserbacteria bacterium RIFCSPHIGHO2_01_FULL_53_29</name>
    <dbReference type="NCBI Taxonomy" id="1798480"/>
    <lineage>
        <taxon>Bacteria</taxon>
        <taxon>Candidatus Kaiseribacteriota</taxon>
    </lineage>
</organism>
<dbReference type="Proteomes" id="UP000176863">
    <property type="component" value="Unassembled WGS sequence"/>
</dbReference>
<dbReference type="PANTHER" id="PTHR11203">
    <property type="entry name" value="CLEAVAGE AND POLYADENYLATION SPECIFICITY FACTOR FAMILY MEMBER"/>
    <property type="match status" value="1"/>
</dbReference>
<dbReference type="Pfam" id="PF00753">
    <property type="entry name" value="Lactamase_B"/>
    <property type="match status" value="1"/>
</dbReference>
<keyword evidence="1" id="KW-0378">Hydrolase</keyword>
<dbReference type="InterPro" id="IPR001279">
    <property type="entry name" value="Metallo-B-lactamas"/>
</dbReference>
<sequence>MASKITFHGGAGTVTGADFLLDTGSSKILIDCGVLQREPRYERGEHVCDTANAAAFPYDPKDIDVLVVTHAHADHIGRIPKLVRDGFKGAIHSTAATKDLTALMFDDALNVMHEEAKRHGCQLLYEKEDVERTLSLWHVHEYHEVFSIGDVSVELLDAGHILGSAMIRVKRGEKSIIFTGDLGNSPEPLLHDTEDPTGAEYLVMESVYGDRLHEGRKERREHLRASVEGTRARRGVLLIPSFSIERTQVLLYELNAMIEERIMHPIPVYLDAPLAIRVTDVFRKHSNLLNPAAREHFEHGADPFSFKHLTLTRHTGESQAIHKAPNPKIIIAGAGMSGGGRIREHEKYYLGDKHATVLFVGYQAPGSLGRHIQDGAKKVEIDRGHIRIRARIETLSGYSGHADRDQLLNFVENAGEGLRRVFVTMGEPKASLFLAQRIRDFLGVDTVVPEAGEFFDIEW</sequence>
<accession>A0A1F6CYT9</accession>
<feature type="domain" description="Metallo-beta-lactamase" evidence="2">
    <location>
        <begin position="15"/>
        <end position="242"/>
    </location>
</feature>
<evidence type="ECO:0000256" key="1">
    <source>
        <dbReference type="ARBA" id="ARBA00022801"/>
    </source>
</evidence>
<evidence type="ECO:0000259" key="2">
    <source>
        <dbReference type="SMART" id="SM00849"/>
    </source>
</evidence>
<dbReference type="InterPro" id="IPR050698">
    <property type="entry name" value="MBL"/>
</dbReference>
<dbReference type="InterPro" id="IPR036866">
    <property type="entry name" value="RibonucZ/Hydroxyglut_hydro"/>
</dbReference>
<dbReference type="EMBL" id="MFKT01000001">
    <property type="protein sequence ID" value="OGG54230.1"/>
    <property type="molecule type" value="Genomic_DNA"/>
</dbReference>
<dbReference type="SUPFAM" id="SSF56281">
    <property type="entry name" value="Metallo-hydrolase/oxidoreductase"/>
    <property type="match status" value="1"/>
</dbReference>
<reference evidence="4 5" key="1">
    <citation type="journal article" date="2016" name="Nat. Commun.">
        <title>Thousands of microbial genomes shed light on interconnected biogeochemical processes in an aquifer system.</title>
        <authorList>
            <person name="Anantharaman K."/>
            <person name="Brown C.T."/>
            <person name="Hug L.A."/>
            <person name="Sharon I."/>
            <person name="Castelle C.J."/>
            <person name="Probst A.J."/>
            <person name="Thomas B.C."/>
            <person name="Singh A."/>
            <person name="Wilkins M.J."/>
            <person name="Karaoz U."/>
            <person name="Brodie E.L."/>
            <person name="Williams K.H."/>
            <person name="Hubbard S.S."/>
            <person name="Banfield J.F."/>
        </authorList>
    </citation>
    <scope>NUCLEOTIDE SEQUENCE [LARGE SCALE GENOMIC DNA]</scope>
</reference>
<dbReference type="Gene3D" id="3.60.15.10">
    <property type="entry name" value="Ribonuclease Z/Hydroxyacylglutathione hydrolase-like"/>
    <property type="match status" value="1"/>
</dbReference>
<proteinExistence type="predicted"/>
<dbReference type="InterPro" id="IPR011108">
    <property type="entry name" value="RMMBL"/>
</dbReference>
<dbReference type="SMART" id="SM01027">
    <property type="entry name" value="Beta-Casp"/>
    <property type="match status" value="1"/>
</dbReference>
<dbReference type="SMART" id="SM00849">
    <property type="entry name" value="Lactamase_B"/>
    <property type="match status" value="1"/>
</dbReference>
<dbReference type="Pfam" id="PF07521">
    <property type="entry name" value="RMMBL"/>
    <property type="match status" value="1"/>
</dbReference>
<dbReference type="PANTHER" id="PTHR11203:SF37">
    <property type="entry name" value="INTEGRATOR COMPLEX SUBUNIT 11"/>
    <property type="match status" value="1"/>
</dbReference>
<dbReference type="InterPro" id="IPR022712">
    <property type="entry name" value="Beta_Casp"/>
</dbReference>
<feature type="domain" description="Beta-Casp" evidence="3">
    <location>
        <begin position="247"/>
        <end position="372"/>
    </location>
</feature>
<dbReference type="CDD" id="cd16295">
    <property type="entry name" value="TTHA0252-CPSF-like_MBL-fold"/>
    <property type="match status" value="1"/>
</dbReference>
<protein>
    <recommendedName>
        <fullName evidence="6">MBL fold hydrolase</fullName>
    </recommendedName>
</protein>
<gene>
    <name evidence="4" type="ORF">A2851_01010</name>
</gene>
<dbReference type="STRING" id="1798480.A2851_01010"/>
<evidence type="ECO:0008006" key="6">
    <source>
        <dbReference type="Google" id="ProtNLM"/>
    </source>
</evidence>
<evidence type="ECO:0000313" key="4">
    <source>
        <dbReference type="EMBL" id="OGG54230.1"/>
    </source>
</evidence>
<dbReference type="GO" id="GO:0004521">
    <property type="term" value="F:RNA endonuclease activity"/>
    <property type="evidence" value="ECO:0007669"/>
    <property type="project" value="TreeGrafter"/>
</dbReference>
<dbReference type="Pfam" id="PF10996">
    <property type="entry name" value="Beta-Casp"/>
    <property type="match status" value="1"/>
</dbReference>